<evidence type="ECO:0000313" key="2">
    <source>
        <dbReference type="EMBL" id="MFC3578658.1"/>
    </source>
</evidence>
<name>A0ABV7SP07_9SPHN</name>
<gene>
    <name evidence="2" type="ORF">ACFONA_00640</name>
</gene>
<comment type="caution">
    <text evidence="2">The sequence shown here is derived from an EMBL/GenBank/DDBJ whole genome shotgun (WGS) entry which is preliminary data.</text>
</comment>
<dbReference type="Proteomes" id="UP001595713">
    <property type="component" value="Unassembled WGS sequence"/>
</dbReference>
<sequence length="63" mass="6627">MDNIGKIASATEAPRQAGDKPQLVHNSLPSRDIRAQPVENVDGGRESQALCGSAAVKLLAFRA</sequence>
<keyword evidence="3" id="KW-1185">Reference proteome</keyword>
<proteinExistence type="predicted"/>
<evidence type="ECO:0000313" key="3">
    <source>
        <dbReference type="Proteomes" id="UP001595713"/>
    </source>
</evidence>
<feature type="region of interest" description="Disordered" evidence="1">
    <location>
        <begin position="1"/>
        <end position="35"/>
    </location>
</feature>
<accession>A0ABV7SP07</accession>
<organism evidence="2 3">
    <name type="scientific">Sphingomonas hylomeconis</name>
    <dbReference type="NCBI Taxonomy" id="1395958"/>
    <lineage>
        <taxon>Bacteria</taxon>
        <taxon>Pseudomonadati</taxon>
        <taxon>Pseudomonadota</taxon>
        <taxon>Alphaproteobacteria</taxon>
        <taxon>Sphingomonadales</taxon>
        <taxon>Sphingomonadaceae</taxon>
        <taxon>Sphingomonas</taxon>
    </lineage>
</organism>
<protein>
    <submittedName>
        <fullName evidence="2">Uncharacterized protein</fullName>
    </submittedName>
</protein>
<reference evidence="3" key="1">
    <citation type="journal article" date="2019" name="Int. J. Syst. Evol. Microbiol.">
        <title>The Global Catalogue of Microorganisms (GCM) 10K type strain sequencing project: providing services to taxonomists for standard genome sequencing and annotation.</title>
        <authorList>
            <consortium name="The Broad Institute Genomics Platform"/>
            <consortium name="The Broad Institute Genome Sequencing Center for Infectious Disease"/>
            <person name="Wu L."/>
            <person name="Ma J."/>
        </authorList>
    </citation>
    <scope>NUCLEOTIDE SEQUENCE [LARGE SCALE GENOMIC DNA]</scope>
    <source>
        <strain evidence="3">KCTC 42739</strain>
    </source>
</reference>
<dbReference type="RefSeq" id="WP_261293926.1">
    <property type="nucleotide sequence ID" value="NZ_JANQBK010000004.1"/>
</dbReference>
<dbReference type="EMBL" id="JBHRXP010000001">
    <property type="protein sequence ID" value="MFC3578658.1"/>
    <property type="molecule type" value="Genomic_DNA"/>
</dbReference>
<evidence type="ECO:0000256" key="1">
    <source>
        <dbReference type="SAM" id="MobiDB-lite"/>
    </source>
</evidence>